<evidence type="ECO:0000313" key="2">
    <source>
        <dbReference type="EMBL" id="BBI60691.1"/>
    </source>
</evidence>
<reference evidence="2 3" key="1">
    <citation type="journal article" date="2019" name="Microbiol. Resour. Announc.">
        <title>Complete Genome Sequence of Halomonas sulfidaeris Strain Esulfide1 Isolated from a Metal Sulfide Rock at a Depth of 2,200 Meters, Obtained Using Nanopore Sequencing.</title>
        <authorList>
            <person name="Saito M."/>
            <person name="Nishigata A."/>
            <person name="Galipon J."/>
            <person name="Arakawa K."/>
        </authorList>
    </citation>
    <scope>NUCLEOTIDE SEQUENCE [LARGE SCALE GENOMIC DNA]</scope>
    <source>
        <strain evidence="2 3">ATCC BAA-803</strain>
    </source>
</reference>
<gene>
    <name evidence="2" type="ORF">HSBAA_19970</name>
</gene>
<organism evidence="2 3">
    <name type="scientific">Vreelandella sulfidaeris</name>
    <dbReference type="NCBI Taxonomy" id="115553"/>
    <lineage>
        <taxon>Bacteria</taxon>
        <taxon>Pseudomonadati</taxon>
        <taxon>Pseudomonadota</taxon>
        <taxon>Gammaproteobacteria</taxon>
        <taxon>Oceanospirillales</taxon>
        <taxon>Halomonadaceae</taxon>
        <taxon>Vreelandella</taxon>
    </lineage>
</organism>
<proteinExistence type="predicted"/>
<protein>
    <recommendedName>
        <fullName evidence="4">Sel1 repeat family protein</fullName>
    </recommendedName>
</protein>
<dbReference type="InterPro" id="IPR050767">
    <property type="entry name" value="Sel1_AlgK"/>
</dbReference>
<dbReference type="Pfam" id="PF08238">
    <property type="entry name" value="Sel1"/>
    <property type="match status" value="4"/>
</dbReference>
<dbReference type="Gene3D" id="1.25.40.10">
    <property type="entry name" value="Tetratricopeptide repeat domain"/>
    <property type="match status" value="1"/>
</dbReference>
<name>A0A455U870_9GAMM</name>
<dbReference type="SUPFAM" id="SSF81901">
    <property type="entry name" value="HCP-like"/>
    <property type="match status" value="2"/>
</dbReference>
<dbReference type="PANTHER" id="PTHR11102">
    <property type="entry name" value="SEL-1-LIKE PROTEIN"/>
    <property type="match status" value="1"/>
</dbReference>
<dbReference type="SMART" id="SM00671">
    <property type="entry name" value="SEL1"/>
    <property type="match status" value="3"/>
</dbReference>
<dbReference type="KEGG" id="hsr:HSBAA_19970"/>
<keyword evidence="1" id="KW-0732">Signal</keyword>
<dbReference type="AlphaFoldDB" id="A0A455U870"/>
<dbReference type="Proteomes" id="UP000320231">
    <property type="component" value="Chromosome"/>
</dbReference>
<dbReference type="InterPro" id="IPR006597">
    <property type="entry name" value="Sel1-like"/>
</dbReference>
<accession>A0A455U870</accession>
<sequence>MRSTILATLAGLTLTALMLPSVWALDEDAQAAKDEGMRLYGISRPQTAIPYLEQAAEAGDVEAMYYLGEANRRLVMGGMNQAALDWYHQAAQHGYPHAMLRLFDGGACELGDVCPKNGDDWPQAALKLTLPKAEAGDPEAMAALYDIYYYVKEPDEDEAMKWLRRAAEAGHVESINLLGEIARNDEEGYANDTERLEAAEVWFRKAAEAGYAQAMNNLAAVLSNLERYEEAREWRVKSSEAGHINGRRWIAACNIVPTLRDFKDLCRGALEPDPALGWAILLAIKEEVPGSYPDQNLNIYREYVTSEQREEGEEMMDEWLNREPPLSYFPDKFGP</sequence>
<feature type="signal peptide" evidence="1">
    <location>
        <begin position="1"/>
        <end position="24"/>
    </location>
</feature>
<evidence type="ECO:0008006" key="4">
    <source>
        <dbReference type="Google" id="ProtNLM"/>
    </source>
</evidence>
<dbReference type="PANTHER" id="PTHR11102:SF160">
    <property type="entry name" value="ERAD-ASSOCIATED E3 UBIQUITIN-PROTEIN LIGASE COMPONENT HRD3"/>
    <property type="match status" value="1"/>
</dbReference>
<evidence type="ECO:0000313" key="3">
    <source>
        <dbReference type="Proteomes" id="UP000320231"/>
    </source>
</evidence>
<dbReference type="InterPro" id="IPR011990">
    <property type="entry name" value="TPR-like_helical_dom_sf"/>
</dbReference>
<evidence type="ECO:0000256" key="1">
    <source>
        <dbReference type="SAM" id="SignalP"/>
    </source>
</evidence>
<feature type="chain" id="PRO_5019787806" description="Sel1 repeat family protein" evidence="1">
    <location>
        <begin position="25"/>
        <end position="335"/>
    </location>
</feature>
<dbReference type="EMBL" id="AP019514">
    <property type="protein sequence ID" value="BBI60691.1"/>
    <property type="molecule type" value="Genomic_DNA"/>
</dbReference>